<dbReference type="InterPro" id="IPR011029">
    <property type="entry name" value="DEATH-like_dom_sf"/>
</dbReference>
<comment type="caution">
    <text evidence="4">The sequence shown here is derived from an EMBL/GenBank/DDBJ whole genome shotgun (WGS) entry which is preliminary data.</text>
</comment>
<proteinExistence type="predicted"/>
<dbReference type="Gene3D" id="1.10.533.10">
    <property type="entry name" value="Death Domain, Fas"/>
    <property type="match status" value="1"/>
</dbReference>
<dbReference type="CDD" id="cd00045">
    <property type="entry name" value="DED"/>
    <property type="match status" value="1"/>
</dbReference>
<dbReference type="GO" id="GO:0042981">
    <property type="term" value="P:regulation of apoptotic process"/>
    <property type="evidence" value="ECO:0007669"/>
    <property type="project" value="UniProtKB-ARBA"/>
</dbReference>
<dbReference type="Pfam" id="PF01335">
    <property type="entry name" value="DED"/>
    <property type="match status" value="1"/>
</dbReference>
<evidence type="ECO:0000313" key="4">
    <source>
        <dbReference type="EMBL" id="KAL3883449.1"/>
    </source>
</evidence>
<dbReference type="PANTHER" id="PTHR48169:SF7">
    <property type="entry name" value="CASPASE 10"/>
    <property type="match status" value="1"/>
</dbReference>
<evidence type="ECO:0000256" key="2">
    <source>
        <dbReference type="SAM" id="MobiDB-lite"/>
    </source>
</evidence>
<feature type="domain" description="DED" evidence="3">
    <location>
        <begin position="48"/>
        <end position="128"/>
    </location>
</feature>
<dbReference type="SUPFAM" id="SSF47986">
    <property type="entry name" value="DEATH domain"/>
    <property type="match status" value="1"/>
</dbReference>
<evidence type="ECO:0000313" key="5">
    <source>
        <dbReference type="Proteomes" id="UP001634394"/>
    </source>
</evidence>
<reference evidence="4 5" key="1">
    <citation type="submission" date="2024-11" db="EMBL/GenBank/DDBJ databases">
        <title>Chromosome-level genome assembly of the freshwater bivalve Anodonta woodiana.</title>
        <authorList>
            <person name="Chen X."/>
        </authorList>
    </citation>
    <scope>NUCLEOTIDE SEQUENCE [LARGE SCALE GENOMIC DNA]</scope>
    <source>
        <strain evidence="4">MN2024</strain>
        <tissue evidence="4">Gills</tissue>
    </source>
</reference>
<dbReference type="GO" id="GO:0006915">
    <property type="term" value="P:apoptotic process"/>
    <property type="evidence" value="ECO:0007669"/>
    <property type="project" value="UniProtKB-KW"/>
</dbReference>
<protein>
    <recommendedName>
        <fullName evidence="3">DED domain-containing protein</fullName>
    </recommendedName>
</protein>
<name>A0ABD3XB00_SINWO</name>
<evidence type="ECO:0000259" key="3">
    <source>
        <dbReference type="PROSITE" id="PS50168"/>
    </source>
</evidence>
<sequence>MKTPILKKTTNNFIFNGNLCIVVADNDEGERTEGLPSQVLTLPLEDFGFNVFLYDLAANISNPEFEALKFFVSGAGGLGLRIRKKIDTPLELFEILKQRMFVTKDNLIILQAMLWHLNNKNLHTKAVEYARNADNTLYFYAPSDKPENGYKYVKFHVHGKDFSKIKRTNLEQLRITLSQLLMIPPQFVLISGLEPSSSFIITFMIPEYYASLLVDILSKTTIPDLTEFGINAVNIDGKEINISGAEVLQFPKDQIVAKTFAKLHIAEQQLEQRDIEYLKQSREVEASRHKLKQAGQNKLNSDWTEGLSQRYLFQKDTLDPINGEVASLKIQSALANFRFSLKKVKDLNYDIDVIMNLLQANSYLVDIRVRATFTNLMRHMLADIEQQKAILTSQQHTIQLLQFVSRSNPKESVMILLSQLWKMLPQFSFQTVITVNIPGAAIQILRKYSHRLNKKEKRILRKFHNWSIEDIDNVEKNPDSFLEILVTKECQRVGGSFSLAKYLPPLLEEIHQKDLAKKCMEDFRRLESDQRRQSNETTAHGFQSQSRTLNEQQQSQQLAEIYSKLQNVEKTVNELKDRRVECPDLLTDLIYPKNMPLWGSKLSSVLIEQGERGHSQSSVEPFLS</sequence>
<dbReference type="EMBL" id="JBJQND010000003">
    <property type="protein sequence ID" value="KAL3883449.1"/>
    <property type="molecule type" value="Genomic_DNA"/>
</dbReference>
<dbReference type="PANTHER" id="PTHR48169">
    <property type="entry name" value="DED DOMAIN-CONTAINING PROTEIN"/>
    <property type="match status" value="1"/>
</dbReference>
<keyword evidence="1" id="KW-0053">Apoptosis</keyword>
<accession>A0ABD3XB00</accession>
<dbReference type="Proteomes" id="UP001634394">
    <property type="component" value="Unassembled WGS sequence"/>
</dbReference>
<evidence type="ECO:0000256" key="1">
    <source>
        <dbReference type="ARBA" id="ARBA00022703"/>
    </source>
</evidence>
<dbReference type="PROSITE" id="PS50168">
    <property type="entry name" value="DED"/>
    <property type="match status" value="1"/>
</dbReference>
<keyword evidence="5" id="KW-1185">Reference proteome</keyword>
<gene>
    <name evidence="4" type="ORF">ACJMK2_029710</name>
</gene>
<dbReference type="InterPro" id="IPR001875">
    <property type="entry name" value="DED_dom"/>
</dbReference>
<organism evidence="4 5">
    <name type="scientific">Sinanodonta woodiana</name>
    <name type="common">Chinese pond mussel</name>
    <name type="synonym">Anodonta woodiana</name>
    <dbReference type="NCBI Taxonomy" id="1069815"/>
    <lineage>
        <taxon>Eukaryota</taxon>
        <taxon>Metazoa</taxon>
        <taxon>Spiralia</taxon>
        <taxon>Lophotrochozoa</taxon>
        <taxon>Mollusca</taxon>
        <taxon>Bivalvia</taxon>
        <taxon>Autobranchia</taxon>
        <taxon>Heteroconchia</taxon>
        <taxon>Palaeoheterodonta</taxon>
        <taxon>Unionida</taxon>
        <taxon>Unionoidea</taxon>
        <taxon>Unionidae</taxon>
        <taxon>Unioninae</taxon>
        <taxon>Sinanodonta</taxon>
    </lineage>
</organism>
<feature type="region of interest" description="Disordered" evidence="2">
    <location>
        <begin position="526"/>
        <end position="550"/>
    </location>
</feature>
<feature type="compositionally biased region" description="Polar residues" evidence="2">
    <location>
        <begin position="535"/>
        <end position="550"/>
    </location>
</feature>
<dbReference type="AlphaFoldDB" id="A0ABD3XB00"/>